<evidence type="ECO:0000256" key="9">
    <source>
        <dbReference type="ARBA" id="ARBA00023065"/>
    </source>
</evidence>
<dbReference type="Gene3D" id="3.40.50.300">
    <property type="entry name" value="P-loop containing nucleotide triphosphate hydrolases"/>
    <property type="match status" value="1"/>
</dbReference>
<dbReference type="Pfam" id="PF08352">
    <property type="entry name" value="oligo_HPY"/>
    <property type="match status" value="1"/>
</dbReference>
<evidence type="ECO:0000313" key="17">
    <source>
        <dbReference type="EMBL" id="PRW63635.1"/>
    </source>
</evidence>
<dbReference type="GO" id="GO:0015413">
    <property type="term" value="F:ABC-type nickel transporter activity"/>
    <property type="evidence" value="ECO:0007669"/>
    <property type="project" value="UniProtKB-EC"/>
</dbReference>
<dbReference type="NCBIfam" id="TIGR01727">
    <property type="entry name" value="oligo_HPY"/>
    <property type="match status" value="1"/>
</dbReference>
<keyword evidence="3" id="KW-0813">Transport</keyword>
<accession>A0A2T0GWZ0</accession>
<dbReference type="Pfam" id="PF00005">
    <property type="entry name" value="ABC_tran"/>
    <property type="match status" value="1"/>
</dbReference>
<evidence type="ECO:0000256" key="11">
    <source>
        <dbReference type="ARBA" id="ARBA00023136"/>
    </source>
</evidence>
<organism evidence="17 18">
    <name type="scientific">Actinopolyspora mortivallis</name>
    <dbReference type="NCBI Taxonomy" id="33906"/>
    <lineage>
        <taxon>Bacteria</taxon>
        <taxon>Bacillati</taxon>
        <taxon>Actinomycetota</taxon>
        <taxon>Actinomycetes</taxon>
        <taxon>Actinopolysporales</taxon>
        <taxon>Actinopolysporaceae</taxon>
        <taxon>Actinopolyspora</taxon>
    </lineage>
</organism>
<keyword evidence="8" id="KW-1278">Translocase</keyword>
<comment type="caution">
    <text evidence="17">The sequence shown here is derived from an EMBL/GenBank/DDBJ whole genome shotgun (WGS) entry which is preliminary data.</text>
</comment>
<keyword evidence="7 17" id="KW-0067">ATP-binding</keyword>
<keyword evidence="5" id="KW-0533">Nickel</keyword>
<keyword evidence="4" id="KW-1003">Cell membrane</keyword>
<evidence type="ECO:0000256" key="15">
    <source>
        <dbReference type="ARBA" id="ARBA00048610"/>
    </source>
</evidence>
<dbReference type="InterPro" id="IPR027417">
    <property type="entry name" value="P-loop_NTPase"/>
</dbReference>
<feature type="domain" description="ABC transporter" evidence="16">
    <location>
        <begin position="17"/>
        <end position="268"/>
    </location>
</feature>
<dbReference type="GO" id="GO:0016887">
    <property type="term" value="F:ATP hydrolysis activity"/>
    <property type="evidence" value="ECO:0007669"/>
    <property type="project" value="InterPro"/>
</dbReference>
<evidence type="ECO:0000256" key="5">
    <source>
        <dbReference type="ARBA" id="ARBA00022596"/>
    </source>
</evidence>
<keyword evidence="10" id="KW-0921">Nickel transport</keyword>
<dbReference type="PANTHER" id="PTHR43297">
    <property type="entry name" value="OLIGOPEPTIDE TRANSPORT ATP-BINDING PROTEIN APPD"/>
    <property type="match status" value="1"/>
</dbReference>
<dbReference type="STRING" id="1050202.GCA_000384035_01356"/>
<reference evidence="17 18" key="1">
    <citation type="submission" date="2018-03" db="EMBL/GenBank/DDBJ databases">
        <title>Actinopolyspora mortivallis from Sahara, screening for active biomolecules.</title>
        <authorList>
            <person name="Selama O."/>
            <person name="Wellington E.M.H."/>
            <person name="Hacene H."/>
        </authorList>
    </citation>
    <scope>NUCLEOTIDE SEQUENCE [LARGE SCALE GENOMIC DNA]</scope>
    <source>
        <strain evidence="17 18">M5A</strain>
    </source>
</reference>
<keyword evidence="18" id="KW-1185">Reference proteome</keyword>
<dbReference type="InterPro" id="IPR003593">
    <property type="entry name" value="AAA+_ATPase"/>
</dbReference>
<dbReference type="EC" id="7.2.2.11" evidence="13"/>
<evidence type="ECO:0000256" key="8">
    <source>
        <dbReference type="ARBA" id="ARBA00022967"/>
    </source>
</evidence>
<proteinExistence type="inferred from homology"/>
<comment type="subunit">
    <text evidence="12">The complex is composed of two ATP-binding proteins (NikD and NikE), two transmembrane proteins (NikB and NikC) and a solute-binding protein (NikA).</text>
</comment>
<evidence type="ECO:0000256" key="3">
    <source>
        <dbReference type="ARBA" id="ARBA00022448"/>
    </source>
</evidence>
<comment type="catalytic activity">
    <reaction evidence="15">
        <text>Ni(2+)(out) + ATP + H2O = Ni(2+)(in) + ADP + phosphate + H(+)</text>
        <dbReference type="Rhea" id="RHEA:15557"/>
        <dbReference type="ChEBI" id="CHEBI:15377"/>
        <dbReference type="ChEBI" id="CHEBI:15378"/>
        <dbReference type="ChEBI" id="CHEBI:30616"/>
        <dbReference type="ChEBI" id="CHEBI:43474"/>
        <dbReference type="ChEBI" id="CHEBI:49786"/>
        <dbReference type="ChEBI" id="CHEBI:456216"/>
        <dbReference type="EC" id="7.2.2.11"/>
    </reaction>
    <physiologicalReaction direction="left-to-right" evidence="15">
        <dbReference type="Rhea" id="RHEA:15558"/>
    </physiologicalReaction>
</comment>
<evidence type="ECO:0000256" key="13">
    <source>
        <dbReference type="ARBA" id="ARBA00039098"/>
    </source>
</evidence>
<gene>
    <name evidence="17" type="ORF">CEP50_09225</name>
</gene>
<evidence type="ECO:0000313" key="18">
    <source>
        <dbReference type="Proteomes" id="UP000239352"/>
    </source>
</evidence>
<dbReference type="InterPro" id="IPR013563">
    <property type="entry name" value="Oligopep_ABC_C"/>
</dbReference>
<evidence type="ECO:0000256" key="4">
    <source>
        <dbReference type="ARBA" id="ARBA00022475"/>
    </source>
</evidence>
<keyword evidence="6" id="KW-0547">Nucleotide-binding</keyword>
<dbReference type="SUPFAM" id="SSF52540">
    <property type="entry name" value="P-loop containing nucleoside triphosphate hydrolases"/>
    <property type="match status" value="1"/>
</dbReference>
<dbReference type="AlphaFoldDB" id="A0A2T0GWZ0"/>
<sequence>MNTQPTFSERWSPVLTVRGLSVDYEAERPVHAVRGVDLAVGRGEILGLAGESGCGKSTLAYAVNRLLRPPAHVVGGEVVFYHADGTETDVFALDGEQLRRFRWNRLAMVFQGAMNALNPVLTVRAQLEDVIRAHEPATDRRERGRRCAELLELVGVDPRRLDSYPHELSGGMRQRVMIAMALILRPDVLFMDEPTTALDVVVQREILAEIARLRAELGFAVVFITHDMSLLLEISDRIAIMYAGRVVEEGGTERVRRTPLHPYTLGLLRSFPSLTGEPTGLHGIPGRTPDLAEELDRCAFAERCPYRREVCDGEQPPLVAHPDSPAGADGRVACHAHDPSRYGTAPPESLLRGEFRPIEESEVIR</sequence>
<dbReference type="GO" id="GO:0005886">
    <property type="term" value="C:plasma membrane"/>
    <property type="evidence" value="ECO:0007669"/>
    <property type="project" value="UniProtKB-SubCell"/>
</dbReference>
<comment type="similarity">
    <text evidence="2">Belongs to the ABC transporter superfamily.</text>
</comment>
<dbReference type="PROSITE" id="PS00211">
    <property type="entry name" value="ABC_TRANSPORTER_1"/>
    <property type="match status" value="1"/>
</dbReference>
<protein>
    <recommendedName>
        <fullName evidence="14">Nickel import system ATP-binding protein NikD</fullName>
        <ecNumber evidence="13">7.2.2.11</ecNumber>
    </recommendedName>
</protein>
<evidence type="ECO:0000256" key="1">
    <source>
        <dbReference type="ARBA" id="ARBA00004202"/>
    </source>
</evidence>
<dbReference type="InterPro" id="IPR017871">
    <property type="entry name" value="ABC_transporter-like_CS"/>
</dbReference>
<dbReference type="InParanoid" id="A0A2T0GWZ0"/>
<dbReference type="PANTHER" id="PTHR43297:SF13">
    <property type="entry name" value="NICKEL ABC TRANSPORTER, ATP-BINDING PROTEIN"/>
    <property type="match status" value="1"/>
</dbReference>
<name>A0A2T0GWZ0_ACTMO</name>
<evidence type="ECO:0000256" key="14">
    <source>
        <dbReference type="ARBA" id="ARBA00044143"/>
    </source>
</evidence>
<evidence type="ECO:0000256" key="7">
    <source>
        <dbReference type="ARBA" id="ARBA00022840"/>
    </source>
</evidence>
<dbReference type="SMART" id="SM00382">
    <property type="entry name" value="AAA"/>
    <property type="match status" value="1"/>
</dbReference>
<evidence type="ECO:0000256" key="2">
    <source>
        <dbReference type="ARBA" id="ARBA00005417"/>
    </source>
</evidence>
<evidence type="ECO:0000259" key="16">
    <source>
        <dbReference type="PROSITE" id="PS50893"/>
    </source>
</evidence>
<dbReference type="InterPro" id="IPR003439">
    <property type="entry name" value="ABC_transporter-like_ATP-bd"/>
</dbReference>
<evidence type="ECO:0000256" key="10">
    <source>
        <dbReference type="ARBA" id="ARBA00023112"/>
    </source>
</evidence>
<keyword evidence="9" id="KW-0406">Ion transport</keyword>
<dbReference type="GO" id="GO:0015833">
    <property type="term" value="P:peptide transport"/>
    <property type="evidence" value="ECO:0007669"/>
    <property type="project" value="InterPro"/>
</dbReference>
<dbReference type="RefSeq" id="WP_106113521.1">
    <property type="nucleotide sequence ID" value="NZ_PVSR01000011.1"/>
</dbReference>
<dbReference type="GO" id="GO:0005524">
    <property type="term" value="F:ATP binding"/>
    <property type="evidence" value="ECO:0007669"/>
    <property type="project" value="UniProtKB-KW"/>
</dbReference>
<keyword evidence="11" id="KW-0472">Membrane</keyword>
<dbReference type="EMBL" id="PVSR01000011">
    <property type="protein sequence ID" value="PRW63635.1"/>
    <property type="molecule type" value="Genomic_DNA"/>
</dbReference>
<dbReference type="CDD" id="cd03257">
    <property type="entry name" value="ABC_NikE_OppD_transporters"/>
    <property type="match status" value="1"/>
</dbReference>
<dbReference type="Proteomes" id="UP000239352">
    <property type="component" value="Unassembled WGS sequence"/>
</dbReference>
<evidence type="ECO:0000256" key="12">
    <source>
        <dbReference type="ARBA" id="ARBA00038669"/>
    </source>
</evidence>
<dbReference type="InterPro" id="IPR050388">
    <property type="entry name" value="ABC_Ni/Peptide_Import"/>
</dbReference>
<dbReference type="PROSITE" id="PS50893">
    <property type="entry name" value="ABC_TRANSPORTER_2"/>
    <property type="match status" value="1"/>
</dbReference>
<comment type="subcellular location">
    <subcellularLocation>
        <location evidence="1">Cell membrane</location>
        <topology evidence="1">Peripheral membrane protein</topology>
    </subcellularLocation>
</comment>
<evidence type="ECO:0000256" key="6">
    <source>
        <dbReference type="ARBA" id="ARBA00022741"/>
    </source>
</evidence>
<dbReference type="FunFam" id="3.40.50.300:FF:000016">
    <property type="entry name" value="Oligopeptide ABC transporter ATP-binding component"/>
    <property type="match status" value="1"/>
</dbReference>